<dbReference type="GO" id="GO:0009306">
    <property type="term" value="P:protein secretion"/>
    <property type="evidence" value="ECO:0007669"/>
    <property type="project" value="InterPro"/>
</dbReference>
<keyword evidence="3 6" id="KW-1133">Transmembrane helix</keyword>
<evidence type="ECO:0000313" key="9">
    <source>
        <dbReference type="Proteomes" id="UP000323671"/>
    </source>
</evidence>
<dbReference type="KEGG" id="otr:OTERR_17810"/>
<reference evidence="8 9" key="1">
    <citation type="submission" date="2017-07" db="EMBL/GenBank/DDBJ databases">
        <title>Complete genome sequence of Oryzomicrobium terrae TPP412.</title>
        <authorList>
            <person name="Chiu L.-W."/>
            <person name="Lo K.-J."/>
            <person name="Tsai Y.-M."/>
            <person name="Lin S.-S."/>
            <person name="Kuo C.-H."/>
            <person name="Liu C.-T."/>
        </authorList>
    </citation>
    <scope>NUCLEOTIDE SEQUENCE [LARGE SCALE GENOMIC DNA]</scope>
    <source>
        <strain evidence="8 9">TPP412</strain>
    </source>
</reference>
<evidence type="ECO:0000256" key="5">
    <source>
        <dbReference type="SAM" id="MobiDB-lite"/>
    </source>
</evidence>
<feature type="region of interest" description="Disordered" evidence="5">
    <location>
        <begin position="381"/>
        <end position="401"/>
    </location>
</feature>
<dbReference type="GO" id="GO:0097347">
    <property type="term" value="C:TAM protein secretion complex"/>
    <property type="evidence" value="ECO:0007669"/>
    <property type="project" value="TreeGrafter"/>
</dbReference>
<feature type="region of interest" description="Disordered" evidence="5">
    <location>
        <begin position="278"/>
        <end position="336"/>
    </location>
</feature>
<organism evidence="8 9">
    <name type="scientific">Oryzomicrobium terrae</name>
    <dbReference type="NCBI Taxonomy" id="1735038"/>
    <lineage>
        <taxon>Bacteria</taxon>
        <taxon>Pseudomonadati</taxon>
        <taxon>Pseudomonadota</taxon>
        <taxon>Betaproteobacteria</taxon>
        <taxon>Rhodocyclales</taxon>
        <taxon>Rhodocyclaceae</taxon>
        <taxon>Oryzomicrobium</taxon>
    </lineage>
</organism>
<dbReference type="RefSeq" id="WP_149425556.1">
    <property type="nucleotide sequence ID" value="NZ_CP022579.1"/>
</dbReference>
<feature type="domain" description="Translocation and assembly module TamB C-terminal" evidence="7">
    <location>
        <begin position="1152"/>
        <end position="1503"/>
    </location>
</feature>
<feature type="compositionally biased region" description="Low complexity" evidence="5">
    <location>
        <begin position="287"/>
        <end position="315"/>
    </location>
</feature>
<comment type="subcellular location">
    <subcellularLocation>
        <location evidence="1">Membrane</location>
        <topology evidence="1">Single-pass membrane protein</topology>
    </subcellularLocation>
</comment>
<evidence type="ECO:0000259" key="7">
    <source>
        <dbReference type="Pfam" id="PF04357"/>
    </source>
</evidence>
<keyword evidence="9" id="KW-1185">Reference proteome</keyword>
<evidence type="ECO:0000256" key="4">
    <source>
        <dbReference type="ARBA" id="ARBA00023136"/>
    </source>
</evidence>
<feature type="region of interest" description="Disordered" evidence="5">
    <location>
        <begin position="1510"/>
        <end position="1551"/>
    </location>
</feature>
<evidence type="ECO:0000256" key="6">
    <source>
        <dbReference type="SAM" id="Phobius"/>
    </source>
</evidence>
<evidence type="ECO:0000313" key="8">
    <source>
        <dbReference type="EMBL" id="QEL65257.1"/>
    </source>
</evidence>
<feature type="region of interest" description="Disordered" evidence="5">
    <location>
        <begin position="164"/>
        <end position="195"/>
    </location>
</feature>
<dbReference type="InterPro" id="IPR007452">
    <property type="entry name" value="TamB_C"/>
</dbReference>
<gene>
    <name evidence="8" type="primary">tamB</name>
    <name evidence="8" type="ORF">OTERR_17810</name>
</gene>
<protein>
    <submittedName>
        <fullName evidence="8">Translocation and assembly module TamB</fullName>
    </submittedName>
</protein>
<evidence type="ECO:0000256" key="3">
    <source>
        <dbReference type="ARBA" id="ARBA00022989"/>
    </source>
</evidence>
<accession>A0A5C1EAR8</accession>
<evidence type="ECO:0000256" key="2">
    <source>
        <dbReference type="ARBA" id="ARBA00022692"/>
    </source>
</evidence>
<feature type="compositionally biased region" description="Low complexity" evidence="5">
    <location>
        <begin position="164"/>
        <end position="188"/>
    </location>
</feature>
<dbReference type="PANTHER" id="PTHR36985:SF1">
    <property type="entry name" value="TRANSLOCATION AND ASSEMBLY MODULE SUBUNIT TAMB"/>
    <property type="match status" value="1"/>
</dbReference>
<dbReference type="GO" id="GO:0005886">
    <property type="term" value="C:plasma membrane"/>
    <property type="evidence" value="ECO:0007669"/>
    <property type="project" value="InterPro"/>
</dbReference>
<name>A0A5C1EAR8_9RHOO</name>
<evidence type="ECO:0000256" key="1">
    <source>
        <dbReference type="ARBA" id="ARBA00004167"/>
    </source>
</evidence>
<dbReference type="Proteomes" id="UP000323671">
    <property type="component" value="Chromosome"/>
</dbReference>
<proteinExistence type="predicted"/>
<sequence>MTDAPNPAAVPPPAPRRRLRRMALAVAGALAGLGAGGAWLVGSESGLQATLALARGLSGGALLAEGARGRLWDELSIARLAIDTGPAGPRIVVTDAGLRWNPAALVHGRLDIARLAAAQVEVATRPSDEPLTPPTDLRLPLAAHIGELRIEQLVLRSLEAPANATNATSPKTPAPPATSATADPVADAEPGAPGPETLRLSALAARLDSDGRHHRLIGLAATWEMVRLSGEATLDGGALDSPDALRLQARATGSADGRAFQVDAQAVGPLAALNVTARAQASPAGEGQSAGATPPAPTTANNPQSAQAAPPSTTAGRTTRPGKGSAPPPLHGTLTATLAPFAPWPVPAAQAQVSGLDPAAWAAAAPQASLDLDLRIHQEHGAPRATLTARNARPGPLDQGRLPLAGLTLEVRPAASAPAQPVPGDAPGQTERPSAPPSTPTRHTQPGAAPALPPLQLALMATLAADGRNAAGRLQGQGSLRDGRLAATLALAGVDAHALHRQVQPSAIDGTLTLSADTTRQRLQAALENRIAPRMRLAADLTREGPRLTLHQARLSEAGPGGTSATGAILEASGHLALGNTTAFQLDGTARNLDLARFIKAPPTRLSATLKASGQLGSGPGLPRLDLAYRLTDSRINGQPASGDGRLAIAGQRLADADLRLAVGDNTLQATGRFGAPADRLRFTLAAPRLDPVAGAFGLSGSLDAQGELAGTLADPGGRIALATPRLGLPGGLTVSGLDARLALGSGADGEASARVLLKRLGQGGGRDPAAGALVRDADLQVAGSKRRQDWTFHSTLPGDQGLARTLALSLSGGLVAPDKQAPAGPRWIGRLTALDLGGDLPVRLSAPASLDLAPTRIAIADARFQGGAPSAASNARNPTTAGSAAGVPWRLLLNRLEWQAAAPTQGRAAPALRLSSSGELHDLPARLLLPTAARASTLTLGGRWSLDLGESANGQLELGREQGDLLLGEGGGTPQPLGLSALALRGRLDQGRLSLALDGRGARLGNLTGQLTAQLLRAAPVTNNPGTSDAPPTLLGWTLARQAPLAGEARLDVPDLAWLGPLAYPGLATGGTLAARVQLAGNAAAPQLNGEARGEKLAVRLADLGLNLGNGTLDTRLADGHLRLARLHFDSLPGETPRDVRLKELFDTRPGAVDVSGDLDLKAGTSSLDWSLERFTPLQRRNRWLMASGRGQVRIAEQKLEVGGEIKADGAFLGLPDLGAPSLPDDVVIKGQAAPPEARLRITRLDLGLNLGPRFFFKGAGLESRLAGELRLTTRDDGTLRANGTIRTADGIFDAYGTRLAIERGIVSFQGPPARPSLNIRALRRGLPVEAGVDVTGTVDRPVVKLVSVPEVPEAEKLSWMVLGKGPGEAGGADPSLLLSAASALFGSEDSTTKRLQETFGIDEISFRSGALDGSGGPTATSRVAGGQGFSGGAASASGNQVLTVGKRISANATLAYEQSVSTVAAQAGSVIRLTVDLTRRLSVVARAGTDNALDLLYTFSFGRSSKAQARQDARAAREAGADQDNLSTPANPGNGRGASTKPASTPSAP</sequence>
<feature type="compositionally biased region" description="Basic and acidic residues" evidence="5">
    <location>
        <begin position="1511"/>
        <end position="1522"/>
    </location>
</feature>
<dbReference type="EMBL" id="CP022579">
    <property type="protein sequence ID" value="QEL65257.1"/>
    <property type="molecule type" value="Genomic_DNA"/>
</dbReference>
<feature type="region of interest" description="Disordered" evidence="5">
    <location>
        <begin position="415"/>
        <end position="450"/>
    </location>
</feature>
<feature type="transmembrane region" description="Helical" evidence="6">
    <location>
        <begin position="22"/>
        <end position="41"/>
    </location>
</feature>
<dbReference type="Pfam" id="PF04357">
    <property type="entry name" value="TamB"/>
    <property type="match status" value="1"/>
</dbReference>
<keyword evidence="2 6" id="KW-0812">Transmembrane</keyword>
<dbReference type="PANTHER" id="PTHR36985">
    <property type="entry name" value="TRANSLOCATION AND ASSEMBLY MODULE SUBUNIT TAMB"/>
    <property type="match status" value="1"/>
</dbReference>
<keyword evidence="4 6" id="KW-0472">Membrane</keyword>